<proteinExistence type="predicted"/>
<evidence type="ECO:0000313" key="2">
    <source>
        <dbReference type="Proteomes" id="UP000548771"/>
    </source>
</evidence>
<comment type="caution">
    <text evidence="1">The sequence shown here is derived from an EMBL/GenBank/DDBJ whole genome shotgun (WGS) entry which is preliminary data.</text>
</comment>
<dbReference type="EMBL" id="SMDX01000035">
    <property type="protein sequence ID" value="NMI24140.1"/>
    <property type="molecule type" value="Genomic_DNA"/>
</dbReference>
<gene>
    <name evidence="1" type="ORF">E1J24_20410</name>
</gene>
<name>A0AAW9ZW39_9XANT</name>
<protein>
    <submittedName>
        <fullName evidence="1">Uncharacterized protein</fullName>
    </submittedName>
</protein>
<evidence type="ECO:0000313" key="1">
    <source>
        <dbReference type="EMBL" id="NMI24140.1"/>
    </source>
</evidence>
<organism evidence="1 2">
    <name type="scientific">Xanthomonas hortorum pv. pelargonii</name>
    <dbReference type="NCBI Taxonomy" id="453602"/>
    <lineage>
        <taxon>Bacteria</taxon>
        <taxon>Pseudomonadati</taxon>
        <taxon>Pseudomonadota</taxon>
        <taxon>Gammaproteobacteria</taxon>
        <taxon>Lysobacterales</taxon>
        <taxon>Lysobacteraceae</taxon>
        <taxon>Xanthomonas</taxon>
    </lineage>
</organism>
<dbReference type="Proteomes" id="UP000548771">
    <property type="component" value="Unassembled WGS sequence"/>
</dbReference>
<accession>A0AAW9ZW39</accession>
<reference evidence="2" key="1">
    <citation type="journal article" date="2020" name="Syst. Appl. Microbiol.">
        <title>Clarifying the taxonomy of the causal agent of bacterial leaf spot of lettuce through a polyphasic approach reveals that Xanthomonas cynarae Trebaol et al. 2000 emend. Timilsina et al. 2019 is a later heterotypic synonym of Xanthomonas hortorum Vauterin et al. 1995.</title>
        <authorList>
            <person name="Moriniere L."/>
            <person name="Burlet A."/>
            <person name="Rosenthal E.R."/>
            <person name="Nesme X."/>
            <person name="Portier P."/>
            <person name="Bull C.T."/>
            <person name="Lavire C."/>
            <person name="Fischer-Le Saux M."/>
            <person name="Bertolla F."/>
        </authorList>
    </citation>
    <scope>NUCLEOTIDE SEQUENCE [LARGE SCALE GENOMIC DNA]</scope>
    <source>
        <strain evidence="2">CFBP2533</strain>
    </source>
</reference>
<dbReference type="AlphaFoldDB" id="A0AAW9ZW39"/>
<sequence length="85" mass="9472">MGAPLGSQAPNYARVSRMVPRRLGCPSPPLLPTRYHGYVLRDVGNVPMSWLLIARHTEQVRQSARMYDVRVACLASRKMDASPPP</sequence>